<dbReference type="InterPro" id="IPR005632">
    <property type="entry name" value="Chaperone_Skp"/>
</dbReference>
<proteinExistence type="predicted"/>
<dbReference type="GO" id="GO:0051082">
    <property type="term" value="F:unfolded protein binding"/>
    <property type="evidence" value="ECO:0007669"/>
    <property type="project" value="InterPro"/>
</dbReference>
<accession>A0A382ZDB4</accession>
<evidence type="ECO:0000313" key="1">
    <source>
        <dbReference type="EMBL" id="SVD93487.1"/>
    </source>
</evidence>
<dbReference type="InterPro" id="IPR024930">
    <property type="entry name" value="Skp_dom_sf"/>
</dbReference>
<dbReference type="SUPFAM" id="SSF111384">
    <property type="entry name" value="OmpH-like"/>
    <property type="match status" value="1"/>
</dbReference>
<dbReference type="EMBL" id="UINC01182981">
    <property type="protein sequence ID" value="SVD93487.1"/>
    <property type="molecule type" value="Genomic_DNA"/>
</dbReference>
<organism evidence="1">
    <name type="scientific">marine metagenome</name>
    <dbReference type="NCBI Taxonomy" id="408172"/>
    <lineage>
        <taxon>unclassified sequences</taxon>
        <taxon>metagenomes</taxon>
        <taxon>ecological metagenomes</taxon>
    </lineage>
</organism>
<dbReference type="AlphaFoldDB" id="A0A382ZDB4"/>
<dbReference type="Gene3D" id="3.30.910.20">
    <property type="entry name" value="Skp domain"/>
    <property type="match status" value="1"/>
</dbReference>
<sequence>MFSAFVQMWKFTRVVCFLITFALFAQAAPSYAKDVRVGVIDIQAAVTGTKEWKREFASFKTKFEKEKLSIATKEKQLKKIIKDLNKKSSVLNSESKKKKEEELLSKKKDFERYVQD</sequence>
<protein>
    <recommendedName>
        <fullName evidence="2">OmpH family outer membrane protein</fullName>
    </recommendedName>
</protein>
<dbReference type="Pfam" id="PF03938">
    <property type="entry name" value="OmpH"/>
    <property type="match status" value="1"/>
</dbReference>
<reference evidence="1" key="1">
    <citation type="submission" date="2018-05" db="EMBL/GenBank/DDBJ databases">
        <authorList>
            <person name="Lanie J.A."/>
            <person name="Ng W.-L."/>
            <person name="Kazmierczak K.M."/>
            <person name="Andrzejewski T.M."/>
            <person name="Davidsen T.M."/>
            <person name="Wayne K.J."/>
            <person name="Tettelin H."/>
            <person name="Glass J.I."/>
            <person name="Rusch D."/>
            <person name="Podicherti R."/>
            <person name="Tsui H.-C.T."/>
            <person name="Winkler M.E."/>
        </authorList>
    </citation>
    <scope>NUCLEOTIDE SEQUENCE</scope>
</reference>
<feature type="non-terminal residue" evidence="1">
    <location>
        <position position="116"/>
    </location>
</feature>
<name>A0A382ZDB4_9ZZZZ</name>
<gene>
    <name evidence="1" type="ORF">METZ01_LOCUS446341</name>
</gene>
<evidence type="ECO:0008006" key="2">
    <source>
        <dbReference type="Google" id="ProtNLM"/>
    </source>
</evidence>